<dbReference type="PANTHER" id="PTHR44167">
    <property type="entry name" value="OVARIAN-SPECIFIC SERINE/THREONINE-PROTEIN KINASE LOK-RELATED"/>
    <property type="match status" value="1"/>
</dbReference>
<name>A0ABP1DUK5_9APHY</name>
<keyword evidence="1" id="KW-0812">Transmembrane</keyword>
<evidence type="ECO:0000256" key="1">
    <source>
        <dbReference type="SAM" id="Phobius"/>
    </source>
</evidence>
<dbReference type="InterPro" id="IPR000719">
    <property type="entry name" value="Prot_kinase_dom"/>
</dbReference>
<reference evidence="4" key="1">
    <citation type="submission" date="2024-04" db="EMBL/GenBank/DDBJ databases">
        <authorList>
            <person name="Shaw F."/>
            <person name="Minotto A."/>
        </authorList>
    </citation>
    <scope>NUCLEOTIDE SEQUENCE [LARGE SCALE GENOMIC DNA]</scope>
</reference>
<dbReference type="PANTHER" id="PTHR44167:SF24">
    <property type="entry name" value="SERINE_THREONINE-PROTEIN KINASE CHK2"/>
    <property type="match status" value="1"/>
</dbReference>
<keyword evidence="4" id="KW-1185">Reference proteome</keyword>
<keyword evidence="1" id="KW-1133">Transmembrane helix</keyword>
<dbReference type="InterPro" id="IPR011009">
    <property type="entry name" value="Kinase-like_dom_sf"/>
</dbReference>
<keyword evidence="1" id="KW-0472">Membrane</keyword>
<proteinExistence type="predicted"/>
<dbReference type="Proteomes" id="UP001497453">
    <property type="component" value="Chromosome 6"/>
</dbReference>
<feature type="transmembrane region" description="Helical" evidence="1">
    <location>
        <begin position="39"/>
        <end position="60"/>
    </location>
</feature>
<dbReference type="SUPFAM" id="SSF56112">
    <property type="entry name" value="Protein kinase-like (PK-like)"/>
    <property type="match status" value="1"/>
</dbReference>
<evidence type="ECO:0000313" key="4">
    <source>
        <dbReference type="Proteomes" id="UP001497453"/>
    </source>
</evidence>
<sequence>MFNFVENWPTSTTTLTDVLLSPARPPSVYIHIFMAPSRLALAVGCVVATLSATVAIYYGLTELKPAQKRKRLRKKLPQTIYTWRRPDLVQLKEEDLWNSLTDVLCNAGLTPWIYTYLSYLLSPSKYILSGGFAYATATRTSDVPDDPGSLEELSVFQYQNTLSRMAQTADGLAVVVRVIAVRNEGHEHLALLRKIAAGPLSLTSSNHCLPMFREISFEDVVFGVFPKTGGCMDEAFGAWAENSVGDVLDMILQTLEGLIFLHDLNIAHRDMFLSNILIQWHPESLRTMTVPISRPRVYIIDFEFAVEFPPDCPAEDRVSVGYPLCKWYPSTGYSRPAPPEVECGKPYCPFKLDVWQLGVVFTDWSFATTIPAIDEVLEDMKLSDPAMRLSANEALKRLSELVNNMSPASLMIPPHFKFPGDP</sequence>
<organism evidence="3 4">
    <name type="scientific">Somion occarium</name>
    <dbReference type="NCBI Taxonomy" id="3059160"/>
    <lineage>
        <taxon>Eukaryota</taxon>
        <taxon>Fungi</taxon>
        <taxon>Dikarya</taxon>
        <taxon>Basidiomycota</taxon>
        <taxon>Agaricomycotina</taxon>
        <taxon>Agaricomycetes</taxon>
        <taxon>Polyporales</taxon>
        <taxon>Cerrenaceae</taxon>
        <taxon>Somion</taxon>
    </lineage>
</organism>
<feature type="domain" description="Protein kinase" evidence="2">
    <location>
        <begin position="121"/>
        <end position="422"/>
    </location>
</feature>
<dbReference type="EMBL" id="OZ037949">
    <property type="protein sequence ID" value="CAL1711513.1"/>
    <property type="molecule type" value="Genomic_DNA"/>
</dbReference>
<protein>
    <recommendedName>
        <fullName evidence="2">Protein kinase domain-containing protein</fullName>
    </recommendedName>
</protein>
<dbReference type="SMART" id="SM00220">
    <property type="entry name" value="S_TKc"/>
    <property type="match status" value="1"/>
</dbReference>
<dbReference type="PROSITE" id="PS50011">
    <property type="entry name" value="PROTEIN_KINASE_DOM"/>
    <property type="match status" value="1"/>
</dbReference>
<evidence type="ECO:0000313" key="3">
    <source>
        <dbReference type="EMBL" id="CAL1711513.1"/>
    </source>
</evidence>
<dbReference type="Pfam" id="PF00069">
    <property type="entry name" value="Pkinase"/>
    <property type="match status" value="1"/>
</dbReference>
<gene>
    <name evidence="3" type="ORF">GFSPODELE1_LOCUS8376</name>
</gene>
<accession>A0ABP1DUK5</accession>
<dbReference type="Gene3D" id="1.10.510.10">
    <property type="entry name" value="Transferase(Phosphotransferase) domain 1"/>
    <property type="match status" value="1"/>
</dbReference>
<evidence type="ECO:0000259" key="2">
    <source>
        <dbReference type="PROSITE" id="PS50011"/>
    </source>
</evidence>